<dbReference type="Ensembl" id="ENSGMOT00000039468.1">
    <property type="protein sequence ID" value="ENSGMOP00000026110.1"/>
    <property type="gene ID" value="ENSGMOG00000035385.1"/>
</dbReference>
<protein>
    <recommendedName>
        <fullName evidence="1">C-type lectin domain-containing protein</fullName>
    </recommendedName>
</protein>
<accession>A0A8C5A2K7</accession>
<dbReference type="CDD" id="cd00037">
    <property type="entry name" value="CLECT"/>
    <property type="match status" value="2"/>
</dbReference>
<dbReference type="Proteomes" id="UP000694546">
    <property type="component" value="Chromosome 16"/>
</dbReference>
<dbReference type="Pfam" id="PF00059">
    <property type="entry name" value="Lectin_C"/>
    <property type="match status" value="2"/>
</dbReference>
<dbReference type="PANTHER" id="PTHR45784">
    <property type="entry name" value="C-TYPE LECTIN DOMAIN FAMILY 20 MEMBER A-RELATED"/>
    <property type="match status" value="1"/>
</dbReference>
<dbReference type="InterPro" id="IPR001304">
    <property type="entry name" value="C-type_lectin-like"/>
</dbReference>
<dbReference type="AlphaFoldDB" id="A0A8C5A2K7"/>
<evidence type="ECO:0000259" key="1">
    <source>
        <dbReference type="PROSITE" id="PS50041"/>
    </source>
</evidence>
<dbReference type="PANTHER" id="PTHR45784:SF8">
    <property type="entry name" value="C-TYPE MANNOSE RECEPTOR 2-RELATED"/>
    <property type="match status" value="1"/>
</dbReference>
<feature type="domain" description="C-type lectin" evidence="1">
    <location>
        <begin position="13"/>
        <end position="133"/>
    </location>
</feature>
<dbReference type="SMART" id="SM00034">
    <property type="entry name" value="CLECT"/>
    <property type="match status" value="1"/>
</dbReference>
<reference evidence="2" key="2">
    <citation type="submission" date="2025-09" db="UniProtKB">
        <authorList>
            <consortium name="Ensembl"/>
        </authorList>
    </citation>
    <scope>IDENTIFICATION</scope>
</reference>
<dbReference type="PROSITE" id="PS50041">
    <property type="entry name" value="C_TYPE_LECTIN_2"/>
    <property type="match status" value="2"/>
</dbReference>
<dbReference type="SUPFAM" id="SSF56436">
    <property type="entry name" value="C-type lectin-like"/>
    <property type="match status" value="2"/>
</dbReference>
<organism evidence="2 3">
    <name type="scientific">Gadus morhua</name>
    <name type="common">Atlantic cod</name>
    <dbReference type="NCBI Taxonomy" id="8049"/>
    <lineage>
        <taxon>Eukaryota</taxon>
        <taxon>Metazoa</taxon>
        <taxon>Chordata</taxon>
        <taxon>Craniata</taxon>
        <taxon>Vertebrata</taxon>
        <taxon>Euteleostomi</taxon>
        <taxon>Actinopterygii</taxon>
        <taxon>Neopterygii</taxon>
        <taxon>Teleostei</taxon>
        <taxon>Neoteleostei</taxon>
        <taxon>Acanthomorphata</taxon>
        <taxon>Zeiogadaria</taxon>
        <taxon>Gadariae</taxon>
        <taxon>Gadiformes</taxon>
        <taxon>Gadoidei</taxon>
        <taxon>Gadidae</taxon>
        <taxon>Gadus</taxon>
    </lineage>
</organism>
<dbReference type="InterPro" id="IPR016186">
    <property type="entry name" value="C-type_lectin-like/link_sf"/>
</dbReference>
<feature type="domain" description="C-type lectin" evidence="1">
    <location>
        <begin position="132"/>
        <end position="246"/>
    </location>
</feature>
<evidence type="ECO:0000313" key="3">
    <source>
        <dbReference type="Proteomes" id="UP000694546"/>
    </source>
</evidence>
<dbReference type="InterPro" id="IPR016187">
    <property type="entry name" value="CTDL_fold"/>
</dbReference>
<dbReference type="Gene3D" id="3.10.100.10">
    <property type="entry name" value="Mannose-Binding Protein A, subunit A"/>
    <property type="match status" value="2"/>
</dbReference>
<sequence>MKTMNTLGLRNVFSLQDQVMSWTLAQFTCKATNGTGLHRLANVRNTSEVKMLSRVCNDIPDNDLNEAKCFVGLQKLDDTWYRTDGEENVLPLQPGKSKLERMDEKDEKDECAIVYQDNLHTHNCIDKLAHICEKYFFVLVKEEKSWEEALLHCRAMGVDKGLPPGSYDLLSLHTHEDLSFAQEELVHAGTREVWVGLRWLAARWLWMDGEEHSVWKCPADWTHCGSLSRQRLDARSCMEKRNFFCQRVNAVNNV</sequence>
<evidence type="ECO:0000313" key="2">
    <source>
        <dbReference type="Ensembl" id="ENSGMOP00000026110.1"/>
    </source>
</evidence>
<reference evidence="2" key="1">
    <citation type="submission" date="2025-08" db="UniProtKB">
        <authorList>
            <consortium name="Ensembl"/>
        </authorList>
    </citation>
    <scope>IDENTIFICATION</scope>
</reference>
<keyword evidence="3" id="KW-1185">Reference proteome</keyword>
<proteinExistence type="predicted"/>
<dbReference type="GeneTree" id="ENSGT00940000163460"/>
<name>A0A8C5A2K7_GADMO</name>